<organism evidence="2 3">
    <name type="scientific">Nocardioides lentus</name>
    <dbReference type="NCBI Taxonomy" id="338077"/>
    <lineage>
        <taxon>Bacteria</taxon>
        <taxon>Bacillati</taxon>
        <taxon>Actinomycetota</taxon>
        <taxon>Actinomycetes</taxon>
        <taxon>Propionibacteriales</taxon>
        <taxon>Nocardioidaceae</taxon>
        <taxon>Nocardioides</taxon>
    </lineage>
</organism>
<evidence type="ECO:0000256" key="1">
    <source>
        <dbReference type="SAM" id="MobiDB-lite"/>
    </source>
</evidence>
<accession>A0ABN2PBY8</accession>
<protein>
    <recommendedName>
        <fullName evidence="4">Lytic transglycosylase domain-containing protein</fullName>
    </recommendedName>
</protein>
<name>A0ABN2PBY8_9ACTN</name>
<keyword evidence="3" id="KW-1185">Reference proteome</keyword>
<evidence type="ECO:0008006" key="4">
    <source>
        <dbReference type="Google" id="ProtNLM"/>
    </source>
</evidence>
<dbReference type="SUPFAM" id="SSF53955">
    <property type="entry name" value="Lysozyme-like"/>
    <property type="match status" value="1"/>
</dbReference>
<feature type="region of interest" description="Disordered" evidence="1">
    <location>
        <begin position="96"/>
        <end position="122"/>
    </location>
</feature>
<dbReference type="RefSeq" id="WP_344006503.1">
    <property type="nucleotide sequence ID" value="NZ_BAAAMY010000004.1"/>
</dbReference>
<reference evidence="2 3" key="1">
    <citation type="journal article" date="2019" name="Int. J. Syst. Evol. Microbiol.">
        <title>The Global Catalogue of Microorganisms (GCM) 10K type strain sequencing project: providing services to taxonomists for standard genome sequencing and annotation.</title>
        <authorList>
            <consortium name="The Broad Institute Genomics Platform"/>
            <consortium name="The Broad Institute Genome Sequencing Center for Infectious Disease"/>
            <person name="Wu L."/>
            <person name="Ma J."/>
        </authorList>
    </citation>
    <scope>NUCLEOTIDE SEQUENCE [LARGE SCALE GENOMIC DNA]</scope>
    <source>
        <strain evidence="2 3">JCM 14046</strain>
    </source>
</reference>
<dbReference type="Proteomes" id="UP001501612">
    <property type="component" value="Unassembled WGS sequence"/>
</dbReference>
<dbReference type="EMBL" id="BAAAMY010000004">
    <property type="protein sequence ID" value="GAA1917844.1"/>
    <property type="molecule type" value="Genomic_DNA"/>
</dbReference>
<comment type="caution">
    <text evidence="2">The sequence shown here is derived from an EMBL/GenBank/DDBJ whole genome shotgun (WGS) entry which is preliminary data.</text>
</comment>
<gene>
    <name evidence="2" type="ORF">GCM10009737_19110</name>
</gene>
<evidence type="ECO:0000313" key="2">
    <source>
        <dbReference type="EMBL" id="GAA1917844.1"/>
    </source>
</evidence>
<proteinExistence type="predicted"/>
<evidence type="ECO:0000313" key="3">
    <source>
        <dbReference type="Proteomes" id="UP001501612"/>
    </source>
</evidence>
<dbReference type="InterPro" id="IPR023346">
    <property type="entry name" value="Lysozyme-like_dom_sf"/>
</dbReference>
<sequence length="229" mass="23695">MPKRSTYVPKHRQAPAGPAAAKKLVGNTVLFSSVAVVATGTVVSGGVLSSGPTAVTAAADTTAAGATAGGAATDGLESTAVATERVTRILTERSEAISRSDRREATDPAKEAALSQDAGAGRVEEVELSDSDPRDIAQALLPEYGFSSDQFGCLDSLWTKESGWSVTADNPTSSAYGIPQSLPGEKMASEGADWATNPETQIRWGLGYIADRYGSPCGAWGHSVANNWY</sequence>
<feature type="compositionally biased region" description="Basic and acidic residues" evidence="1">
    <location>
        <begin position="96"/>
        <end position="110"/>
    </location>
</feature>